<proteinExistence type="predicted"/>
<reference evidence="1 2" key="1">
    <citation type="submission" date="2020-05" db="EMBL/GenBank/DDBJ databases">
        <title>Vigna angularis (adzuki bean) Var. LongXiaoDou No. 4 denovo assembly.</title>
        <authorList>
            <person name="Xiang H."/>
        </authorList>
    </citation>
    <scope>NUCLEOTIDE SEQUENCE [LARGE SCALE GENOMIC DNA]</scope>
    <source>
        <tissue evidence="1">Leaf</tissue>
    </source>
</reference>
<sequence length="91" mass="10246">MSSTERVGGLLVSIGIDRRTSMDREFSDYNKKGNHFNQFMGSSSSIGAKTVRNVCVAFRAAAEQNNRAGWVPFCKLFQSLFPLISWNFFTL</sequence>
<evidence type="ECO:0000313" key="1">
    <source>
        <dbReference type="EMBL" id="KAG2381217.1"/>
    </source>
</evidence>
<gene>
    <name evidence="1" type="ORF">HKW66_Vig0255340</name>
</gene>
<name>A0A8T0JVP6_PHAAN</name>
<protein>
    <submittedName>
        <fullName evidence="1">Histidine-containing phosphotransfer protein</fullName>
    </submittedName>
</protein>
<dbReference type="InterPro" id="IPR036641">
    <property type="entry name" value="HPT_dom_sf"/>
</dbReference>
<accession>A0A8T0JVP6</accession>
<dbReference type="AlphaFoldDB" id="A0A8T0JVP6"/>
<evidence type="ECO:0000313" key="2">
    <source>
        <dbReference type="Proteomes" id="UP000743370"/>
    </source>
</evidence>
<dbReference type="Proteomes" id="UP000743370">
    <property type="component" value="Unassembled WGS sequence"/>
</dbReference>
<dbReference type="Gene3D" id="1.20.120.160">
    <property type="entry name" value="HPT domain"/>
    <property type="match status" value="1"/>
</dbReference>
<comment type="caution">
    <text evidence="1">The sequence shown here is derived from an EMBL/GenBank/DDBJ whole genome shotgun (WGS) entry which is preliminary data.</text>
</comment>
<organism evidence="1 2">
    <name type="scientific">Phaseolus angularis</name>
    <name type="common">Azuki bean</name>
    <name type="synonym">Vigna angularis</name>
    <dbReference type="NCBI Taxonomy" id="3914"/>
    <lineage>
        <taxon>Eukaryota</taxon>
        <taxon>Viridiplantae</taxon>
        <taxon>Streptophyta</taxon>
        <taxon>Embryophyta</taxon>
        <taxon>Tracheophyta</taxon>
        <taxon>Spermatophyta</taxon>
        <taxon>Magnoliopsida</taxon>
        <taxon>eudicotyledons</taxon>
        <taxon>Gunneridae</taxon>
        <taxon>Pentapetalae</taxon>
        <taxon>rosids</taxon>
        <taxon>fabids</taxon>
        <taxon>Fabales</taxon>
        <taxon>Fabaceae</taxon>
        <taxon>Papilionoideae</taxon>
        <taxon>50 kb inversion clade</taxon>
        <taxon>NPAAA clade</taxon>
        <taxon>indigoferoid/millettioid clade</taxon>
        <taxon>Phaseoleae</taxon>
        <taxon>Vigna</taxon>
    </lineage>
</organism>
<dbReference type="SUPFAM" id="SSF47226">
    <property type="entry name" value="Histidine-containing phosphotransfer domain, HPT domain"/>
    <property type="match status" value="1"/>
</dbReference>
<dbReference type="GO" id="GO:0000160">
    <property type="term" value="P:phosphorelay signal transduction system"/>
    <property type="evidence" value="ECO:0007669"/>
    <property type="project" value="InterPro"/>
</dbReference>
<dbReference type="EMBL" id="JABFOF010000009">
    <property type="protein sequence ID" value="KAG2381217.1"/>
    <property type="molecule type" value="Genomic_DNA"/>
</dbReference>